<organism evidence="1 2">
    <name type="scientific">Virgibacillus kapii</name>
    <dbReference type="NCBI Taxonomy" id="1638645"/>
    <lineage>
        <taxon>Bacteria</taxon>
        <taxon>Bacillati</taxon>
        <taxon>Bacillota</taxon>
        <taxon>Bacilli</taxon>
        <taxon>Bacillales</taxon>
        <taxon>Bacillaceae</taxon>
        <taxon>Virgibacillus</taxon>
    </lineage>
</organism>
<protein>
    <submittedName>
        <fullName evidence="1">Uncharacterized protein</fullName>
    </submittedName>
</protein>
<comment type="caution">
    <text evidence="1">The sequence shown here is derived from an EMBL/GenBank/DDBJ whole genome shotgun (WGS) entry which is preliminary data.</text>
</comment>
<name>A0ABQ2DXR7_9BACI</name>
<evidence type="ECO:0000313" key="2">
    <source>
        <dbReference type="Proteomes" id="UP000634435"/>
    </source>
</evidence>
<proteinExistence type="predicted"/>
<evidence type="ECO:0000313" key="1">
    <source>
        <dbReference type="EMBL" id="GGJ77074.1"/>
    </source>
</evidence>
<reference evidence="2" key="1">
    <citation type="journal article" date="2019" name="Int. J. Syst. Evol. Microbiol.">
        <title>The Global Catalogue of Microorganisms (GCM) 10K type strain sequencing project: providing services to taxonomists for standard genome sequencing and annotation.</title>
        <authorList>
            <consortium name="The Broad Institute Genomics Platform"/>
            <consortium name="The Broad Institute Genome Sequencing Center for Infectious Disease"/>
            <person name="Wu L."/>
            <person name="Ma J."/>
        </authorList>
    </citation>
    <scope>NUCLEOTIDE SEQUENCE [LARGE SCALE GENOMIC DNA]</scope>
    <source>
        <strain evidence="2">JCM 30071</strain>
    </source>
</reference>
<dbReference type="RefSeq" id="WP_188944404.1">
    <property type="nucleotide sequence ID" value="NZ_BMPN01000015.1"/>
</dbReference>
<accession>A0ABQ2DXR7</accession>
<dbReference type="EMBL" id="BMPN01000015">
    <property type="protein sequence ID" value="GGJ77074.1"/>
    <property type="molecule type" value="Genomic_DNA"/>
</dbReference>
<dbReference type="Proteomes" id="UP000634435">
    <property type="component" value="Unassembled WGS sequence"/>
</dbReference>
<gene>
    <name evidence="1" type="ORF">GCM10007111_43410</name>
</gene>
<keyword evidence="2" id="KW-1185">Reference proteome</keyword>
<sequence length="171" mass="20271">MKSATKRILNSFPVLEKHLPSNESAILSDQILSNLSEVEQVFLRLIWFFEKPNKENFNLESFYKHLDNEWLELALESVHMFFVDDTYLIQNPTHSIITDGDYYMNQSRFAEFLSENGLNYDRSKLGVYIKRGKAPKADITISGTNYWERSTCERFLEEQKNKKYWRTFTST</sequence>